<organism evidence="3 4">
    <name type="scientific">Williamsia marianensis</name>
    <dbReference type="NCBI Taxonomy" id="85044"/>
    <lineage>
        <taxon>Bacteria</taxon>
        <taxon>Bacillati</taxon>
        <taxon>Actinomycetota</taxon>
        <taxon>Actinomycetes</taxon>
        <taxon>Mycobacteriales</taxon>
        <taxon>Nocardiaceae</taxon>
        <taxon>Williamsia</taxon>
    </lineage>
</organism>
<feature type="region of interest" description="Disordered" evidence="1">
    <location>
        <begin position="228"/>
        <end position="275"/>
    </location>
</feature>
<gene>
    <name evidence="3" type="ORF">CSW57_17420</name>
</gene>
<feature type="transmembrane region" description="Helical" evidence="2">
    <location>
        <begin position="20"/>
        <end position="43"/>
    </location>
</feature>
<sequence length="305" mass="33646">MSFFGQGGSNREPSFLRTFVPILLFTLLCGIVGPIFLVAYFLIDDPLTGWMFYAGLGITVADVVIGYFVAQSLYRRRRKRYNLEQNGRFGIGEVRSVDQTNVRINGQPMMKISLAISGDGIAPFDATKRVVVPFMFLPALRSHRVAVLVDTYSGEFDIDWQRTALLAGTSPARFTDTETGEEFDLSGKSDALIEIMRVFAENNIPFGGRVDLRSNPVVRDQVMDIARRHGRPDGFAQQGPPGRPTSGRPDMSKPAAASFTHPPAAAPGPPRTPGQRLAELESMRAAGTISLDEYRAVRTRILNDF</sequence>
<evidence type="ECO:0000256" key="1">
    <source>
        <dbReference type="SAM" id="MobiDB-lite"/>
    </source>
</evidence>
<accession>A0A2G3PIG0</accession>
<dbReference type="Proteomes" id="UP000225108">
    <property type="component" value="Unassembled WGS sequence"/>
</dbReference>
<feature type="compositionally biased region" description="Low complexity" evidence="1">
    <location>
        <begin position="254"/>
        <end position="263"/>
    </location>
</feature>
<evidence type="ECO:0000313" key="4">
    <source>
        <dbReference type="Proteomes" id="UP000225108"/>
    </source>
</evidence>
<feature type="transmembrane region" description="Helical" evidence="2">
    <location>
        <begin position="49"/>
        <end position="70"/>
    </location>
</feature>
<dbReference type="EMBL" id="PEBD01000010">
    <property type="protein sequence ID" value="PHV65533.1"/>
    <property type="molecule type" value="Genomic_DNA"/>
</dbReference>
<evidence type="ECO:0000256" key="2">
    <source>
        <dbReference type="SAM" id="Phobius"/>
    </source>
</evidence>
<keyword evidence="2" id="KW-0472">Membrane</keyword>
<evidence type="ECO:0000313" key="3">
    <source>
        <dbReference type="EMBL" id="PHV65533.1"/>
    </source>
</evidence>
<name>A0A2G3PIG0_WILMA</name>
<proteinExistence type="predicted"/>
<reference evidence="3 4" key="1">
    <citation type="submission" date="2017-10" db="EMBL/GenBank/DDBJ databases">
        <title>The draft genome sequence of Williamsia sp. BULT 1.1 isolated from the semi-arid grassland soils from South Africa.</title>
        <authorList>
            <person name="Kabwe M.H."/>
            <person name="Govender N."/>
            <person name="Mutseka Lunga P."/>
            <person name="Vikram S."/>
            <person name="Makhalanyane T.P."/>
        </authorList>
    </citation>
    <scope>NUCLEOTIDE SEQUENCE [LARGE SCALE GENOMIC DNA]</scope>
    <source>
        <strain evidence="3 4">BULT 1.1</strain>
    </source>
</reference>
<keyword evidence="2" id="KW-0812">Transmembrane</keyword>
<dbReference type="AlphaFoldDB" id="A0A2G3PIG0"/>
<protein>
    <recommendedName>
        <fullName evidence="5">SHOCT domain-containing protein</fullName>
    </recommendedName>
</protein>
<dbReference type="RefSeq" id="WP_099383909.1">
    <property type="nucleotide sequence ID" value="NZ_PEBD01000010.1"/>
</dbReference>
<comment type="caution">
    <text evidence="3">The sequence shown here is derived from an EMBL/GenBank/DDBJ whole genome shotgun (WGS) entry which is preliminary data.</text>
</comment>
<keyword evidence="2" id="KW-1133">Transmembrane helix</keyword>
<evidence type="ECO:0008006" key="5">
    <source>
        <dbReference type="Google" id="ProtNLM"/>
    </source>
</evidence>